<comment type="similarity">
    <text evidence="1 8">Belongs to the SELO family.</text>
</comment>
<dbReference type="InterPro" id="IPR003846">
    <property type="entry name" value="SelO"/>
</dbReference>
<keyword evidence="8" id="KW-0464">Manganese</keyword>
<comment type="cofactor">
    <cofactor evidence="8">
        <name>Mg(2+)</name>
        <dbReference type="ChEBI" id="CHEBI:18420"/>
    </cofactor>
    <cofactor evidence="8">
        <name>Mn(2+)</name>
        <dbReference type="ChEBI" id="CHEBI:29035"/>
    </cofactor>
</comment>
<keyword evidence="5 8" id="KW-0547">Nucleotide-binding</keyword>
<comment type="catalytic activity">
    <reaction evidence="8">
        <text>L-histidyl-[protein] + UTP = N(tele)-(5'-uridylyl)-L-histidyl-[protein] + diphosphate</text>
        <dbReference type="Rhea" id="RHEA:83891"/>
        <dbReference type="Rhea" id="RHEA-COMP:9745"/>
        <dbReference type="Rhea" id="RHEA-COMP:20239"/>
        <dbReference type="ChEBI" id="CHEBI:29979"/>
        <dbReference type="ChEBI" id="CHEBI:33019"/>
        <dbReference type="ChEBI" id="CHEBI:46398"/>
        <dbReference type="ChEBI" id="CHEBI:233474"/>
    </reaction>
</comment>
<keyword evidence="3 8" id="KW-0548">Nucleotidyltransferase</keyword>
<name>A0A1G7UIU8_9BURK</name>
<dbReference type="AlphaFoldDB" id="A0A1G7UIU8"/>
<evidence type="ECO:0000256" key="8">
    <source>
        <dbReference type="HAMAP-Rule" id="MF_00692"/>
    </source>
</evidence>
<dbReference type="EC" id="2.7.7.-" evidence="8"/>
<dbReference type="HAMAP" id="MF_00692">
    <property type="entry name" value="SelO"/>
    <property type="match status" value="1"/>
</dbReference>
<feature type="binding site" evidence="8">
    <location>
        <position position="111"/>
    </location>
    <ligand>
        <name>ATP</name>
        <dbReference type="ChEBI" id="CHEBI:30616"/>
    </ligand>
</feature>
<proteinExistence type="inferred from homology"/>
<evidence type="ECO:0000313" key="9">
    <source>
        <dbReference type="EMBL" id="SDG47482.1"/>
    </source>
</evidence>
<protein>
    <recommendedName>
        <fullName evidence="8">Protein nucleotidyltransferase YdiU</fullName>
        <ecNumber evidence="8">2.7.7.-</ecNumber>
    </recommendedName>
    <alternativeName>
        <fullName evidence="8">Protein adenylyltransferase YdiU</fullName>
        <ecNumber evidence="8">2.7.7.108</ecNumber>
    </alternativeName>
    <alternativeName>
        <fullName evidence="8">Protein uridylyltransferase YdiU</fullName>
        <ecNumber evidence="8">2.7.7.-</ecNumber>
    </alternativeName>
</protein>
<comment type="catalytic activity">
    <reaction evidence="8">
        <text>L-tyrosyl-[protein] + UTP = O-(5'-uridylyl)-L-tyrosyl-[protein] + diphosphate</text>
        <dbReference type="Rhea" id="RHEA:83887"/>
        <dbReference type="Rhea" id="RHEA-COMP:10136"/>
        <dbReference type="Rhea" id="RHEA-COMP:20238"/>
        <dbReference type="ChEBI" id="CHEBI:33019"/>
        <dbReference type="ChEBI" id="CHEBI:46398"/>
        <dbReference type="ChEBI" id="CHEBI:46858"/>
        <dbReference type="ChEBI" id="CHEBI:90602"/>
    </reaction>
</comment>
<dbReference type="PANTHER" id="PTHR32057:SF14">
    <property type="entry name" value="PROTEIN ADENYLYLTRANSFERASE SELO, MITOCHONDRIAL"/>
    <property type="match status" value="1"/>
</dbReference>
<dbReference type="GO" id="GO:0070733">
    <property type="term" value="F:AMPylase activity"/>
    <property type="evidence" value="ECO:0007669"/>
    <property type="project" value="UniProtKB-EC"/>
</dbReference>
<feature type="binding site" evidence="8">
    <location>
        <position position="271"/>
    </location>
    <ligand>
        <name>Mg(2+)</name>
        <dbReference type="ChEBI" id="CHEBI:18420"/>
    </ligand>
</feature>
<feature type="binding site" evidence="8">
    <location>
        <position position="280"/>
    </location>
    <ligand>
        <name>Mg(2+)</name>
        <dbReference type="ChEBI" id="CHEBI:18420"/>
    </ligand>
</feature>
<evidence type="ECO:0000256" key="2">
    <source>
        <dbReference type="ARBA" id="ARBA00022679"/>
    </source>
</evidence>
<accession>A0A1G7UIU8</accession>
<comment type="catalytic activity">
    <reaction evidence="8">
        <text>L-threonyl-[protein] + ATP = 3-O-(5'-adenylyl)-L-threonyl-[protein] + diphosphate</text>
        <dbReference type="Rhea" id="RHEA:54292"/>
        <dbReference type="Rhea" id="RHEA-COMP:11060"/>
        <dbReference type="Rhea" id="RHEA-COMP:13847"/>
        <dbReference type="ChEBI" id="CHEBI:30013"/>
        <dbReference type="ChEBI" id="CHEBI:30616"/>
        <dbReference type="ChEBI" id="CHEBI:33019"/>
        <dbReference type="ChEBI" id="CHEBI:138113"/>
        <dbReference type="EC" id="2.7.7.108"/>
    </reaction>
</comment>
<dbReference type="Pfam" id="PF02696">
    <property type="entry name" value="SelO"/>
    <property type="match status" value="1"/>
</dbReference>
<keyword evidence="7 8" id="KW-0460">Magnesium</keyword>
<sequence>MSFSPSISGLSGSMAALADALGTPREGAFAQLGGVFMTRLPAAPLSAPYVVGFSADTAALLGLDPEVAHDPAFAEFFCGNPTRDWPAELMPYASVYSGHQFGVWAGQLGDGRALGLGEVEHAGARYELQLKGAGRTPYSRMGDGRAVLRSSIREYLCSEAMHHLGIPTTRALCVIGSDQPVRREEMETAAVVTRVAPSFVRFGHFEHFYSNDRVDALQSLADHVIERFYPHCKEADDPYLALLNEAVLSTADLLAQWQAVGFCHGVMNTDNMSILGLTIDYGPFGFLDGFDASYICNHSDSQGRYAYRMQPQIAYWNLFCLAQGLLPLLGQQHDESVRGEAAVKDAQGVLEGFKDRFAPALERLMRAKLGLQTERPGDDALVNRLFEVMQANRADFTLTFRHLARVSKHDASGDAPVRDLFLDRPAFDVWVNDYRARLSEETLDDAERAIAMNRVNPKFILRNHLAETAIRRAKEKDFTEVERLAAVLRRPFDEQPEHEAYAALPPDWASSLEVSCSS</sequence>
<evidence type="ECO:0000313" key="10">
    <source>
        <dbReference type="Proteomes" id="UP000199706"/>
    </source>
</evidence>
<feature type="binding site" evidence="8">
    <location>
        <position position="280"/>
    </location>
    <ligand>
        <name>ATP</name>
        <dbReference type="ChEBI" id="CHEBI:30616"/>
    </ligand>
</feature>
<keyword evidence="2 8" id="KW-0808">Transferase</keyword>
<feature type="binding site" evidence="8">
    <location>
        <position position="201"/>
    </location>
    <ligand>
        <name>ATP</name>
        <dbReference type="ChEBI" id="CHEBI:30616"/>
    </ligand>
</feature>
<feature type="binding site" evidence="8">
    <location>
        <position position="194"/>
    </location>
    <ligand>
        <name>ATP</name>
        <dbReference type="ChEBI" id="CHEBI:30616"/>
    </ligand>
</feature>
<comment type="catalytic activity">
    <reaction evidence="8">
        <text>L-seryl-[protein] + ATP = 3-O-(5'-adenylyl)-L-seryl-[protein] + diphosphate</text>
        <dbReference type="Rhea" id="RHEA:58120"/>
        <dbReference type="Rhea" id="RHEA-COMP:9863"/>
        <dbReference type="Rhea" id="RHEA-COMP:15073"/>
        <dbReference type="ChEBI" id="CHEBI:29999"/>
        <dbReference type="ChEBI" id="CHEBI:30616"/>
        <dbReference type="ChEBI" id="CHEBI:33019"/>
        <dbReference type="ChEBI" id="CHEBI:142516"/>
        <dbReference type="EC" id="2.7.7.108"/>
    </reaction>
</comment>
<feature type="binding site" evidence="8">
    <location>
        <position position="131"/>
    </location>
    <ligand>
        <name>ATP</name>
        <dbReference type="ChEBI" id="CHEBI:30616"/>
    </ligand>
</feature>
<dbReference type="Proteomes" id="UP000199706">
    <property type="component" value="Unassembled WGS sequence"/>
</dbReference>
<dbReference type="GO" id="GO:0005524">
    <property type="term" value="F:ATP binding"/>
    <property type="evidence" value="ECO:0007669"/>
    <property type="project" value="UniProtKB-UniRule"/>
</dbReference>
<feature type="active site" description="Proton acceptor" evidence="8">
    <location>
        <position position="270"/>
    </location>
</feature>
<evidence type="ECO:0000256" key="5">
    <source>
        <dbReference type="ARBA" id="ARBA00022741"/>
    </source>
</evidence>
<dbReference type="OrthoDB" id="9776281at2"/>
<evidence type="ECO:0000256" key="1">
    <source>
        <dbReference type="ARBA" id="ARBA00009747"/>
    </source>
</evidence>
<dbReference type="GO" id="GO:0030145">
    <property type="term" value="F:manganese ion binding"/>
    <property type="evidence" value="ECO:0007669"/>
    <property type="project" value="UniProtKB-UniRule"/>
</dbReference>
<feature type="binding site" evidence="8">
    <location>
        <position position="109"/>
    </location>
    <ligand>
        <name>ATP</name>
        <dbReference type="ChEBI" id="CHEBI:30616"/>
    </ligand>
</feature>
<evidence type="ECO:0000256" key="6">
    <source>
        <dbReference type="ARBA" id="ARBA00022840"/>
    </source>
</evidence>
<organism evidence="9 10">
    <name type="scientific">Paraburkholderia phenazinium</name>
    <dbReference type="NCBI Taxonomy" id="60549"/>
    <lineage>
        <taxon>Bacteria</taxon>
        <taxon>Pseudomonadati</taxon>
        <taxon>Pseudomonadota</taxon>
        <taxon>Betaproteobacteria</taxon>
        <taxon>Burkholderiales</taxon>
        <taxon>Burkholderiaceae</taxon>
        <taxon>Paraburkholderia</taxon>
    </lineage>
</organism>
<comment type="catalytic activity">
    <reaction evidence="8">
        <text>L-tyrosyl-[protein] + ATP = O-(5'-adenylyl)-L-tyrosyl-[protein] + diphosphate</text>
        <dbReference type="Rhea" id="RHEA:54288"/>
        <dbReference type="Rhea" id="RHEA-COMP:10136"/>
        <dbReference type="Rhea" id="RHEA-COMP:13846"/>
        <dbReference type="ChEBI" id="CHEBI:30616"/>
        <dbReference type="ChEBI" id="CHEBI:33019"/>
        <dbReference type="ChEBI" id="CHEBI:46858"/>
        <dbReference type="ChEBI" id="CHEBI:83624"/>
        <dbReference type="EC" id="2.7.7.108"/>
    </reaction>
</comment>
<reference evidence="9 10" key="1">
    <citation type="submission" date="2016-10" db="EMBL/GenBank/DDBJ databases">
        <authorList>
            <person name="de Groot N.N."/>
        </authorList>
    </citation>
    <scope>NUCLEOTIDE SEQUENCE [LARGE SCALE GENOMIC DNA]</scope>
    <source>
        <strain evidence="9 10">LMG 2247</strain>
    </source>
</reference>
<gene>
    <name evidence="8" type="primary">ydiU</name>
    <name evidence="8" type="synonym">selO</name>
    <name evidence="9" type="ORF">SAMN05216466_103480</name>
</gene>
<dbReference type="GO" id="GO:0000287">
    <property type="term" value="F:magnesium ion binding"/>
    <property type="evidence" value="ECO:0007669"/>
    <property type="project" value="UniProtKB-UniRule"/>
</dbReference>
<keyword evidence="4 8" id="KW-0479">Metal-binding</keyword>
<dbReference type="EC" id="2.7.7.108" evidence="8"/>
<feature type="binding site" evidence="8">
    <location>
        <position position="143"/>
    </location>
    <ligand>
        <name>ATP</name>
        <dbReference type="ChEBI" id="CHEBI:30616"/>
    </ligand>
</feature>
<evidence type="ECO:0000256" key="4">
    <source>
        <dbReference type="ARBA" id="ARBA00022723"/>
    </source>
</evidence>
<dbReference type="RefSeq" id="WP_090683739.1">
    <property type="nucleotide sequence ID" value="NZ_CADERL010000005.1"/>
</dbReference>
<dbReference type="NCBIfam" id="NF000658">
    <property type="entry name" value="PRK00029.1"/>
    <property type="match status" value="1"/>
</dbReference>
<dbReference type="PANTHER" id="PTHR32057">
    <property type="entry name" value="PROTEIN ADENYLYLTRANSFERASE SELO, MITOCHONDRIAL"/>
    <property type="match status" value="1"/>
</dbReference>
<comment type="function">
    <text evidence="8">Nucleotidyltransferase involved in the post-translational modification of proteins. It can catalyze the addition of adenosine monophosphate (AMP) or uridine monophosphate (UMP) to a protein, resulting in modifications known as AMPylation and UMPylation.</text>
</comment>
<evidence type="ECO:0000256" key="7">
    <source>
        <dbReference type="ARBA" id="ARBA00022842"/>
    </source>
</evidence>
<keyword evidence="6 8" id="KW-0067">ATP-binding</keyword>
<dbReference type="EMBL" id="FNCJ01000003">
    <property type="protein sequence ID" value="SDG47482.1"/>
    <property type="molecule type" value="Genomic_DNA"/>
</dbReference>
<comment type="catalytic activity">
    <reaction evidence="8">
        <text>L-seryl-[protein] + UTP = O-(5'-uridylyl)-L-seryl-[protein] + diphosphate</text>
        <dbReference type="Rhea" id="RHEA:64604"/>
        <dbReference type="Rhea" id="RHEA-COMP:9863"/>
        <dbReference type="Rhea" id="RHEA-COMP:16635"/>
        <dbReference type="ChEBI" id="CHEBI:29999"/>
        <dbReference type="ChEBI" id="CHEBI:33019"/>
        <dbReference type="ChEBI" id="CHEBI:46398"/>
        <dbReference type="ChEBI" id="CHEBI:156051"/>
    </reaction>
</comment>
<evidence type="ECO:0000256" key="3">
    <source>
        <dbReference type="ARBA" id="ARBA00022695"/>
    </source>
</evidence>
<feature type="binding site" evidence="8">
    <location>
        <position position="112"/>
    </location>
    <ligand>
        <name>ATP</name>
        <dbReference type="ChEBI" id="CHEBI:30616"/>
    </ligand>
</feature>
<feature type="binding site" evidence="8">
    <location>
        <position position="144"/>
    </location>
    <ligand>
        <name>ATP</name>
        <dbReference type="ChEBI" id="CHEBI:30616"/>
    </ligand>
</feature>